<dbReference type="GO" id="GO:0004479">
    <property type="term" value="F:methionyl-tRNA formyltransferase activity"/>
    <property type="evidence" value="ECO:0007669"/>
    <property type="project" value="TreeGrafter"/>
</dbReference>
<feature type="domain" description="Formyl transferase N-terminal" evidence="1">
    <location>
        <begin position="89"/>
        <end position="209"/>
    </location>
</feature>
<organism evidence="2">
    <name type="scientific">Caldilinea aerophila</name>
    <dbReference type="NCBI Taxonomy" id="133453"/>
    <lineage>
        <taxon>Bacteria</taxon>
        <taxon>Bacillati</taxon>
        <taxon>Chloroflexota</taxon>
        <taxon>Caldilineae</taxon>
        <taxon>Caldilineales</taxon>
        <taxon>Caldilineaceae</taxon>
        <taxon>Caldilinea</taxon>
    </lineage>
</organism>
<evidence type="ECO:0000313" key="2">
    <source>
        <dbReference type="EMBL" id="HDX32188.1"/>
    </source>
</evidence>
<dbReference type="GO" id="GO:0005829">
    <property type="term" value="C:cytosol"/>
    <property type="evidence" value="ECO:0007669"/>
    <property type="project" value="TreeGrafter"/>
</dbReference>
<dbReference type="InterPro" id="IPR036477">
    <property type="entry name" value="Formyl_transf_N_sf"/>
</dbReference>
<dbReference type="Pfam" id="PF00551">
    <property type="entry name" value="Formyl_trans_N"/>
    <property type="match status" value="1"/>
</dbReference>
<dbReference type="InterPro" id="IPR002376">
    <property type="entry name" value="Formyl_transf_N"/>
</dbReference>
<dbReference type="PANTHER" id="PTHR11138:SF5">
    <property type="entry name" value="METHIONYL-TRNA FORMYLTRANSFERASE, MITOCHONDRIAL"/>
    <property type="match status" value="1"/>
</dbReference>
<reference evidence="2" key="1">
    <citation type="journal article" date="2020" name="mSystems">
        <title>Genome- and Community-Level Interaction Insights into Carbon Utilization and Element Cycling Functions of Hydrothermarchaeota in Hydrothermal Sediment.</title>
        <authorList>
            <person name="Zhou Z."/>
            <person name="Liu Y."/>
            <person name="Xu W."/>
            <person name="Pan J."/>
            <person name="Luo Z.H."/>
            <person name="Li M."/>
        </authorList>
    </citation>
    <scope>NUCLEOTIDE SEQUENCE [LARGE SCALE GENOMIC DNA]</scope>
    <source>
        <strain evidence="2">SpSt-289</strain>
    </source>
</reference>
<protein>
    <recommendedName>
        <fullName evidence="1">Formyl transferase N-terminal domain-containing protein</fullName>
    </recommendedName>
</protein>
<dbReference type="AlphaFoldDB" id="A0A7C1JXA9"/>
<proteinExistence type="predicted"/>
<name>A0A7C1JXA9_9CHLR</name>
<dbReference type="PANTHER" id="PTHR11138">
    <property type="entry name" value="METHIONYL-TRNA FORMYLTRANSFERASE"/>
    <property type="match status" value="1"/>
</dbReference>
<comment type="caution">
    <text evidence="2">The sequence shown here is derived from an EMBL/GenBank/DDBJ whole genome shotgun (WGS) entry which is preliminary data.</text>
</comment>
<evidence type="ECO:0000259" key="1">
    <source>
        <dbReference type="Pfam" id="PF00551"/>
    </source>
</evidence>
<gene>
    <name evidence="2" type="ORF">ENQ20_12000</name>
</gene>
<sequence>MAFEIVFLGSDCDYSRIVLESLIAARVKIAAVWLAGQNLPGLPDSATIQPLLPPNAVVAENDPNSVPLTSTFVQESVLTTTWRNGIPLYGVKRIKAEETTLALKSLAPAVGVVACFPRLVPEPLLSAPRHGFLNVHPSLLPNYRGPAPLFWQFRAGEQRTGVTVHWMDAQFDTGPIAAQRPVPLPDGISEHDATQLMARVGGRLLVEVLQHVAGGELPYRRQPPGGSYQPWPRPEDFTISTEWSARRIFNFMRASAVWGHPYVLEVEGHRWLLSDALSWSNYATIKTPFEIEQDRITFLCSPGTVQARLYQPNPQRVDAFISAAK</sequence>
<dbReference type="SUPFAM" id="SSF53328">
    <property type="entry name" value="Formyltransferase"/>
    <property type="match status" value="1"/>
</dbReference>
<dbReference type="Gene3D" id="3.40.50.12230">
    <property type="match status" value="1"/>
</dbReference>
<dbReference type="EMBL" id="DSMG01000119">
    <property type="protein sequence ID" value="HDX32188.1"/>
    <property type="molecule type" value="Genomic_DNA"/>
</dbReference>
<accession>A0A7C1JXA9</accession>